<dbReference type="EMBL" id="MT141499">
    <property type="protein sequence ID" value="QJA63563.1"/>
    <property type="molecule type" value="Genomic_DNA"/>
</dbReference>
<protein>
    <submittedName>
        <fullName evidence="2">Uncharacterized protein</fullName>
    </submittedName>
</protein>
<gene>
    <name evidence="2" type="ORF">MM415A06991_0003</name>
    <name evidence="1" type="ORF">MM415B00619_0042</name>
</gene>
<accession>A0A6M3JDT6</accession>
<reference evidence="2" key="1">
    <citation type="submission" date="2020-03" db="EMBL/GenBank/DDBJ databases">
        <title>The deep terrestrial virosphere.</title>
        <authorList>
            <person name="Holmfeldt K."/>
            <person name="Nilsson E."/>
            <person name="Simone D."/>
            <person name="Lopez-Fernandez M."/>
            <person name="Wu X."/>
            <person name="de Brujin I."/>
            <person name="Lundin D."/>
            <person name="Andersson A."/>
            <person name="Bertilsson S."/>
            <person name="Dopson M."/>
        </authorList>
    </citation>
    <scope>NUCLEOTIDE SEQUENCE</scope>
    <source>
        <strain evidence="2">MM415A06991</strain>
        <strain evidence="1">MM415B00619</strain>
    </source>
</reference>
<evidence type="ECO:0000313" key="2">
    <source>
        <dbReference type="EMBL" id="QJA68359.1"/>
    </source>
</evidence>
<dbReference type="EMBL" id="MT141610">
    <property type="protein sequence ID" value="QJA68359.1"/>
    <property type="molecule type" value="Genomic_DNA"/>
</dbReference>
<organism evidence="2">
    <name type="scientific">viral metagenome</name>
    <dbReference type="NCBI Taxonomy" id="1070528"/>
    <lineage>
        <taxon>unclassified sequences</taxon>
        <taxon>metagenomes</taxon>
        <taxon>organismal metagenomes</taxon>
    </lineage>
</organism>
<evidence type="ECO:0000313" key="1">
    <source>
        <dbReference type="EMBL" id="QJA63563.1"/>
    </source>
</evidence>
<dbReference type="AlphaFoldDB" id="A0A6M3JDT6"/>
<proteinExistence type="predicted"/>
<sequence length="109" mass="12967">MIIHTVKNPFMCRIGQFTQGDRDLCIGLDYNTIKSTKEFWCYLGKNRKVHYEIESAKALEKGQKWTNAKGKLVFIVPIKEFNVVVSEWDREEYERKQQLRDNIVQQKLL</sequence>
<name>A0A6M3JDT6_9ZZZZ</name>